<organism evidence="1">
    <name type="scientific">Salvia splendens</name>
    <name type="common">Scarlet sage</name>
    <dbReference type="NCBI Taxonomy" id="180675"/>
    <lineage>
        <taxon>Eukaryota</taxon>
        <taxon>Viridiplantae</taxon>
        <taxon>Streptophyta</taxon>
        <taxon>Embryophyta</taxon>
        <taxon>Tracheophyta</taxon>
        <taxon>Spermatophyta</taxon>
        <taxon>Magnoliopsida</taxon>
        <taxon>eudicotyledons</taxon>
        <taxon>Gunneridae</taxon>
        <taxon>Pentapetalae</taxon>
        <taxon>asterids</taxon>
        <taxon>lamiids</taxon>
        <taxon>Lamiales</taxon>
        <taxon>Lamiaceae</taxon>
        <taxon>Nepetoideae</taxon>
        <taxon>Mentheae</taxon>
        <taxon>Salviinae</taxon>
        <taxon>Salvia</taxon>
        <taxon>Salvia subgen. Calosphace</taxon>
        <taxon>core Calosphace</taxon>
    </lineage>
</organism>
<proteinExistence type="predicted"/>
<keyword evidence="2" id="KW-1185">Reference proteome</keyword>
<sequence length="155" mass="16768">MAAAHNSVILGWKVSCMNIATSRPTQFSSHPSTRAAINTKLRCRSATTEEAAAGNTDIFSVTPSTAADFDYLGESTKGDLNLNSAINGEAGLDGPIEDVAKMEAQEAEHLLNHLGIPGNQEANEERWLESGRKGATRKVKAEEERLEELRMRVVS</sequence>
<reference evidence="1" key="2">
    <citation type="submission" date="2020-08" db="EMBL/GenBank/DDBJ databases">
        <title>Plant Genome Project.</title>
        <authorList>
            <person name="Zhang R.-G."/>
        </authorList>
    </citation>
    <scope>NUCLEOTIDE SEQUENCE</scope>
    <source>
        <strain evidence="1">Huo1</strain>
        <tissue evidence="1">Leaf</tissue>
    </source>
</reference>
<evidence type="ECO:0000313" key="2">
    <source>
        <dbReference type="Proteomes" id="UP000298416"/>
    </source>
</evidence>
<name>A0A8X8YGF6_SALSN</name>
<evidence type="ECO:0000313" key="1">
    <source>
        <dbReference type="EMBL" id="KAG6431314.1"/>
    </source>
</evidence>
<dbReference type="AlphaFoldDB" id="A0A8X8YGF6"/>
<protein>
    <submittedName>
        <fullName evidence="1">Uncharacterized protein</fullName>
    </submittedName>
</protein>
<dbReference type="EMBL" id="PNBA02000003">
    <property type="protein sequence ID" value="KAG6431314.1"/>
    <property type="molecule type" value="Genomic_DNA"/>
</dbReference>
<accession>A0A8X8YGF6</accession>
<reference evidence="1" key="1">
    <citation type="submission" date="2018-01" db="EMBL/GenBank/DDBJ databases">
        <authorList>
            <person name="Mao J.F."/>
        </authorList>
    </citation>
    <scope>NUCLEOTIDE SEQUENCE</scope>
    <source>
        <strain evidence="1">Huo1</strain>
        <tissue evidence="1">Leaf</tissue>
    </source>
</reference>
<gene>
    <name evidence="1" type="ORF">SASPL_109393</name>
</gene>
<comment type="caution">
    <text evidence="1">The sequence shown here is derived from an EMBL/GenBank/DDBJ whole genome shotgun (WGS) entry which is preliminary data.</text>
</comment>
<dbReference type="Proteomes" id="UP000298416">
    <property type="component" value="Unassembled WGS sequence"/>
</dbReference>